<comment type="similarity">
    <text evidence="1">Belongs to the peptidase C1 family.</text>
</comment>
<dbReference type="PANTHER" id="PTHR12411">
    <property type="entry name" value="CYSTEINE PROTEASE FAMILY C1-RELATED"/>
    <property type="match status" value="1"/>
</dbReference>
<evidence type="ECO:0000256" key="1">
    <source>
        <dbReference type="ARBA" id="ARBA00008455"/>
    </source>
</evidence>
<feature type="compositionally biased region" description="Basic and acidic residues" evidence="2">
    <location>
        <begin position="235"/>
        <end position="259"/>
    </location>
</feature>
<dbReference type="Gene3D" id="3.90.70.10">
    <property type="entry name" value="Cysteine proteinases"/>
    <property type="match status" value="1"/>
</dbReference>
<dbReference type="EMBL" id="OU963915">
    <property type="protein sequence ID" value="CAH2986868.1"/>
    <property type="molecule type" value="Genomic_DNA"/>
</dbReference>
<gene>
    <name evidence="6" type="ORF">CHILSU_LOCUS6545</name>
</gene>
<name>A0ABN8LB25_CHISP</name>
<feature type="region of interest" description="Disordered" evidence="2">
    <location>
        <begin position="193"/>
        <end position="436"/>
    </location>
</feature>
<feature type="region of interest" description="Disordered" evidence="2">
    <location>
        <begin position="454"/>
        <end position="479"/>
    </location>
</feature>
<accession>A0ABN8LB25</accession>
<sequence>MRGRDLLCTGALLIALVATGVLAAQVPENPSLSKGRAGRFQRKVLVSSRRVSSTAAPDLTPSPSPPVPSADPVPADLVPTEKSPSPAPDLTPAPSSPPTSEQPSTSAPSSETKQPAAPAATAKKGADSSRATRSAAIAEQDRWIRFVKDYVSGADMGINIPDWSKTPLKVELPVVGQKGGRSSKVPVFVLPVPVPISVDQCPADGDRRNDRPHSPNDEPRQRYPEPPRLNLRRPIKYDESRKPTGFEKPRRPPAEDNPRDPSYLAPYEEPSRRPSYEEQPRRPSYEDPPRRPSYEEPPRRPSYEDPPRRPSYDEPPRRPSSEESPRRPNYEEPPRRPSYEEPPRRPSYEEPPRRPSYDEPPRRPSYDEPPRRPNYEEPPRRPSYEEPRPAPLDESPREPFRDDYDRRPVHPLRPSPFIKPDREPYSRNPPTMRAGAPVSSDVLLNLFRKQQPRAPHLPPVLTRHRRHTEPPPPLLPLKPGQIALFAEPPRPRFDRPLVVRGELTVHRADYTEPYIAWWDPVTGNSRVDFHDGATRTYRTVQGGRVQRIAMSYDRTGEKDVRRCSTMQSSQIPLDLMPPVLPQMELFSFHSLLQMGDTPTERWKHTVTSSGPNGEQITHNHDMLLTRLSNATAVPLLYEVSVDSSVLGKDCDRYLHRYLLVQEFLPDANRFNVDINSECDTTGETWDMAAVDPMREFTLPQQDPKYDELFEKYTVEYERKYVDHVEAAIRKNLLTQTSRFVSAGNREGASFEMGLNFLSDRLQAEVEVLLGVTEDAEHTPSESFPHPRRELRDLADSLPDQFDWREEGGVSAVKHQDSCSSCWAFAVTGAVEGALFRRTRRLVPLSTQCLVDCAKPYGGNGCKPTWPSHAYDYVQDRGLPAEKEYIPYLGKVLECQDKIVKPVTQISAHVNVTQHSVPALKIAIREHAPSVVIIDSTTISFRSYKTGIFYDDRCAKNKAKHAVLAVGWGEERKEPHFILKNSWSASWGEGGYVRMHGPSNTCGVLSRPSYPRLEGADVLRDLDRLAAPASSPAGAGAASGRSAAGRSSAGKSSAGRGSAGKTADDDDYY</sequence>
<dbReference type="InterPro" id="IPR000668">
    <property type="entry name" value="Peptidase_C1A_C"/>
</dbReference>
<dbReference type="InterPro" id="IPR013201">
    <property type="entry name" value="Prot_inhib_I29"/>
</dbReference>
<proteinExistence type="inferred from homology"/>
<feature type="compositionally biased region" description="Low complexity" evidence="2">
    <location>
        <begin position="1027"/>
        <end position="1060"/>
    </location>
</feature>
<dbReference type="Pfam" id="PF00112">
    <property type="entry name" value="Peptidase_C1"/>
    <property type="match status" value="1"/>
</dbReference>
<evidence type="ECO:0000259" key="4">
    <source>
        <dbReference type="SMART" id="SM00645"/>
    </source>
</evidence>
<dbReference type="SUPFAM" id="SSF54001">
    <property type="entry name" value="Cysteine proteinases"/>
    <property type="match status" value="1"/>
</dbReference>
<feature type="chain" id="PRO_5046452031" description="Peptidase C1A papain C-terminal domain-containing protein" evidence="3">
    <location>
        <begin position="24"/>
        <end position="1068"/>
    </location>
</feature>
<feature type="compositionally biased region" description="Basic and acidic residues" evidence="2">
    <location>
        <begin position="394"/>
        <end position="408"/>
    </location>
</feature>
<evidence type="ECO:0000259" key="5">
    <source>
        <dbReference type="SMART" id="SM00848"/>
    </source>
</evidence>
<evidence type="ECO:0000256" key="3">
    <source>
        <dbReference type="SAM" id="SignalP"/>
    </source>
</evidence>
<dbReference type="CDD" id="cd02248">
    <property type="entry name" value="Peptidase_C1A"/>
    <property type="match status" value="1"/>
</dbReference>
<evidence type="ECO:0000256" key="2">
    <source>
        <dbReference type="SAM" id="MobiDB-lite"/>
    </source>
</evidence>
<feature type="domain" description="Peptidase C1A papain C-terminal" evidence="4">
    <location>
        <begin position="797"/>
        <end position="1011"/>
    </location>
</feature>
<feature type="compositionally biased region" description="Pro residues" evidence="2">
    <location>
        <begin position="85"/>
        <end position="97"/>
    </location>
</feature>
<keyword evidence="3" id="KW-0732">Signal</keyword>
<feature type="compositionally biased region" description="Low complexity" evidence="2">
    <location>
        <begin position="46"/>
        <end position="59"/>
    </location>
</feature>
<feature type="compositionally biased region" description="Basic and acidic residues" evidence="2">
    <location>
        <begin position="204"/>
        <end position="225"/>
    </location>
</feature>
<feature type="compositionally biased region" description="Basic and acidic residues" evidence="2">
    <location>
        <begin position="269"/>
        <end position="388"/>
    </location>
</feature>
<dbReference type="SMART" id="SM00645">
    <property type="entry name" value="Pept_C1"/>
    <property type="match status" value="1"/>
</dbReference>
<keyword evidence="7" id="KW-1185">Reference proteome</keyword>
<feature type="signal peptide" evidence="3">
    <location>
        <begin position="1"/>
        <end position="23"/>
    </location>
</feature>
<dbReference type="SMART" id="SM00848">
    <property type="entry name" value="Inhibitor_I29"/>
    <property type="match status" value="1"/>
</dbReference>
<evidence type="ECO:0008006" key="8">
    <source>
        <dbReference type="Google" id="ProtNLM"/>
    </source>
</evidence>
<organism evidence="6 7">
    <name type="scientific">Chilo suppressalis</name>
    <name type="common">Asiatic rice borer moth</name>
    <dbReference type="NCBI Taxonomy" id="168631"/>
    <lineage>
        <taxon>Eukaryota</taxon>
        <taxon>Metazoa</taxon>
        <taxon>Ecdysozoa</taxon>
        <taxon>Arthropoda</taxon>
        <taxon>Hexapoda</taxon>
        <taxon>Insecta</taxon>
        <taxon>Pterygota</taxon>
        <taxon>Neoptera</taxon>
        <taxon>Endopterygota</taxon>
        <taxon>Lepidoptera</taxon>
        <taxon>Glossata</taxon>
        <taxon>Ditrysia</taxon>
        <taxon>Pyraloidea</taxon>
        <taxon>Crambidae</taxon>
        <taxon>Crambinae</taxon>
        <taxon>Chilo</taxon>
    </lineage>
</organism>
<dbReference type="InterPro" id="IPR039417">
    <property type="entry name" value="Peptidase_C1A_papain-like"/>
</dbReference>
<feature type="region of interest" description="Disordered" evidence="2">
    <location>
        <begin position="1027"/>
        <end position="1068"/>
    </location>
</feature>
<feature type="compositionally biased region" description="Pro residues" evidence="2">
    <location>
        <begin position="60"/>
        <end position="71"/>
    </location>
</feature>
<feature type="region of interest" description="Disordered" evidence="2">
    <location>
        <begin position="45"/>
        <end position="138"/>
    </location>
</feature>
<feature type="domain" description="Cathepsin propeptide inhibitor" evidence="5">
    <location>
        <begin position="709"/>
        <end position="765"/>
    </location>
</feature>
<dbReference type="InterPro" id="IPR038765">
    <property type="entry name" value="Papain-like_cys_pep_sf"/>
</dbReference>
<evidence type="ECO:0000313" key="7">
    <source>
        <dbReference type="Proteomes" id="UP001153292"/>
    </source>
</evidence>
<evidence type="ECO:0000313" key="6">
    <source>
        <dbReference type="EMBL" id="CAH2986868.1"/>
    </source>
</evidence>
<protein>
    <recommendedName>
        <fullName evidence="8">Peptidase C1A papain C-terminal domain-containing protein</fullName>
    </recommendedName>
</protein>
<reference evidence="6" key="1">
    <citation type="submission" date="2021-12" db="EMBL/GenBank/DDBJ databases">
        <authorList>
            <person name="King R."/>
        </authorList>
    </citation>
    <scope>NUCLEOTIDE SEQUENCE</scope>
</reference>
<dbReference type="InterPro" id="IPR013128">
    <property type="entry name" value="Peptidase_C1A"/>
</dbReference>
<feature type="compositionally biased region" description="Low complexity" evidence="2">
    <location>
        <begin position="98"/>
        <end position="123"/>
    </location>
</feature>
<dbReference type="Proteomes" id="UP001153292">
    <property type="component" value="Chromosome 22"/>
</dbReference>
<dbReference type="Pfam" id="PF08246">
    <property type="entry name" value="Inhibitor_I29"/>
    <property type="match status" value="1"/>
</dbReference>